<reference evidence="2" key="1">
    <citation type="submission" date="2021-03" db="EMBL/GenBank/DDBJ databases">
        <authorList>
            <person name="Alouane T."/>
            <person name="Langin T."/>
            <person name="Bonhomme L."/>
        </authorList>
    </citation>
    <scope>NUCLEOTIDE SEQUENCE</scope>
    <source>
        <strain evidence="2">MDC_Fg202</strain>
    </source>
</reference>
<organism evidence="2 3">
    <name type="scientific">Gibberella zeae</name>
    <name type="common">Wheat head blight fungus</name>
    <name type="synonym">Fusarium graminearum</name>
    <dbReference type="NCBI Taxonomy" id="5518"/>
    <lineage>
        <taxon>Eukaryota</taxon>
        <taxon>Fungi</taxon>
        <taxon>Dikarya</taxon>
        <taxon>Ascomycota</taxon>
        <taxon>Pezizomycotina</taxon>
        <taxon>Sordariomycetes</taxon>
        <taxon>Hypocreomycetidae</taxon>
        <taxon>Hypocreales</taxon>
        <taxon>Nectriaceae</taxon>
        <taxon>Fusarium</taxon>
    </lineage>
</organism>
<dbReference type="AlphaFoldDB" id="A0A9N8NGG1"/>
<comment type="caution">
    <text evidence="2">The sequence shown here is derived from an EMBL/GenBank/DDBJ whole genome shotgun (WGS) entry which is preliminary data.</text>
</comment>
<feature type="compositionally biased region" description="Basic and acidic residues" evidence="1">
    <location>
        <begin position="53"/>
        <end position="66"/>
    </location>
</feature>
<feature type="compositionally biased region" description="Polar residues" evidence="1">
    <location>
        <begin position="36"/>
        <end position="50"/>
    </location>
</feature>
<feature type="compositionally biased region" description="Basic and acidic residues" evidence="1">
    <location>
        <begin position="93"/>
        <end position="103"/>
    </location>
</feature>
<name>A0A9N8NGG1_GIBZA</name>
<proteinExistence type="predicted"/>
<dbReference type="Proteomes" id="UP000746612">
    <property type="component" value="Unassembled WGS sequence"/>
</dbReference>
<sequence length="149" mass="16959">MIGPQGKEEWRLVEVKKWGTHDLVIWVHKTKIFKPSTQRPEANLQSTLSMTPDRAEAVEPSDKSMTNEKNVMAKKGRQRKKKKRKVSNAITNKGERPTSEKLCKGGTSMDKQQLVKKAATSNKQSITESKRKKMNEKRKCQLAPISQKA</sequence>
<evidence type="ECO:0000313" key="2">
    <source>
        <dbReference type="EMBL" id="CAG1973011.1"/>
    </source>
</evidence>
<feature type="compositionally biased region" description="Basic residues" evidence="1">
    <location>
        <begin position="72"/>
        <end position="86"/>
    </location>
</feature>
<evidence type="ECO:0000313" key="3">
    <source>
        <dbReference type="Proteomes" id="UP000746612"/>
    </source>
</evidence>
<protein>
    <submittedName>
        <fullName evidence="2">Uncharacterized protein</fullName>
    </submittedName>
</protein>
<dbReference type="EMBL" id="CAJPIJ010000092">
    <property type="protein sequence ID" value="CAG1973011.1"/>
    <property type="molecule type" value="Genomic_DNA"/>
</dbReference>
<gene>
    <name evidence="2" type="ORF">MDCFG202_LOCUS116886</name>
</gene>
<accession>A0A9N8NGG1</accession>
<feature type="region of interest" description="Disordered" evidence="1">
    <location>
        <begin position="36"/>
        <end position="149"/>
    </location>
</feature>
<evidence type="ECO:0000256" key="1">
    <source>
        <dbReference type="SAM" id="MobiDB-lite"/>
    </source>
</evidence>